<gene>
    <name evidence="1" type="ORF">HMPREF1120_03023</name>
</gene>
<name>H6BUD1_EXODN</name>
<evidence type="ECO:0000313" key="2">
    <source>
        <dbReference type="Proteomes" id="UP000007304"/>
    </source>
</evidence>
<accession>H6BUD1</accession>
<dbReference type="GeneID" id="20307662"/>
<keyword evidence="2" id="KW-1185">Reference proteome</keyword>
<sequence length="123" mass="13370">MCSPSPTSSSQPNKVGTRIIAQLELSGHAQWPGYSSAPCLQTYPWCCGHCPLLHCLLVLQYPGLQKTTRPRIHIRSMNFVCLGVRQDAQCSGLVIALGIFAPAGSREAHPACIDVWNTRDIAP</sequence>
<reference evidence="1" key="1">
    <citation type="submission" date="2011-07" db="EMBL/GenBank/DDBJ databases">
        <title>The Genome Sequence of Exophiala (Wangiella) dermatitidis NIH/UT8656.</title>
        <authorList>
            <consortium name="The Broad Institute Genome Sequencing Platform"/>
            <person name="Cuomo C."/>
            <person name="Wang Z."/>
            <person name="Hunicke-Smith S."/>
            <person name="Szanislo P.J."/>
            <person name="Earl A."/>
            <person name="Young S.K."/>
            <person name="Zeng Q."/>
            <person name="Gargeya S."/>
            <person name="Fitzgerald M."/>
            <person name="Haas B."/>
            <person name="Abouelleil A."/>
            <person name="Alvarado L."/>
            <person name="Arachchi H.M."/>
            <person name="Berlin A."/>
            <person name="Brown A."/>
            <person name="Chapman S.B."/>
            <person name="Chen Z."/>
            <person name="Dunbar C."/>
            <person name="Freedman E."/>
            <person name="Gearin G."/>
            <person name="Gellesch M."/>
            <person name="Goldberg J."/>
            <person name="Griggs A."/>
            <person name="Gujja S."/>
            <person name="Heiman D."/>
            <person name="Howarth C."/>
            <person name="Larson L."/>
            <person name="Lui A."/>
            <person name="MacDonald P.J.P."/>
            <person name="Montmayeur A."/>
            <person name="Murphy C."/>
            <person name="Neiman D."/>
            <person name="Pearson M."/>
            <person name="Priest M."/>
            <person name="Roberts A."/>
            <person name="Saif S."/>
            <person name="Shea T."/>
            <person name="Shenoy N."/>
            <person name="Sisk P."/>
            <person name="Stolte C."/>
            <person name="Sykes S."/>
            <person name="Wortman J."/>
            <person name="Nusbaum C."/>
            <person name="Birren B."/>
        </authorList>
    </citation>
    <scope>NUCLEOTIDE SEQUENCE</scope>
    <source>
        <strain evidence="1">NIH/UT8656</strain>
    </source>
</reference>
<dbReference type="InParanoid" id="H6BUD1"/>
<dbReference type="EMBL" id="JH226132">
    <property type="protein sequence ID" value="EHY54861.1"/>
    <property type="molecule type" value="Genomic_DNA"/>
</dbReference>
<evidence type="ECO:0000313" key="1">
    <source>
        <dbReference type="EMBL" id="EHY54861.1"/>
    </source>
</evidence>
<organism evidence="1 2">
    <name type="scientific">Exophiala dermatitidis (strain ATCC 34100 / CBS 525.76 / NIH/UT8656)</name>
    <name type="common">Black yeast</name>
    <name type="synonym">Wangiella dermatitidis</name>
    <dbReference type="NCBI Taxonomy" id="858893"/>
    <lineage>
        <taxon>Eukaryota</taxon>
        <taxon>Fungi</taxon>
        <taxon>Dikarya</taxon>
        <taxon>Ascomycota</taxon>
        <taxon>Pezizomycotina</taxon>
        <taxon>Eurotiomycetes</taxon>
        <taxon>Chaetothyriomycetidae</taxon>
        <taxon>Chaetothyriales</taxon>
        <taxon>Herpotrichiellaceae</taxon>
        <taxon>Exophiala</taxon>
    </lineage>
</organism>
<dbReference type="Proteomes" id="UP000007304">
    <property type="component" value="Unassembled WGS sequence"/>
</dbReference>
<dbReference type="HOGENOM" id="CLU_2015279_0_0_1"/>
<protein>
    <submittedName>
        <fullName evidence="1">Uncharacterized protein</fullName>
    </submittedName>
</protein>
<dbReference type="RefSeq" id="XP_009155322.1">
    <property type="nucleotide sequence ID" value="XM_009157074.1"/>
</dbReference>
<dbReference type="VEuPathDB" id="FungiDB:HMPREF1120_03023"/>
<proteinExistence type="predicted"/>
<dbReference type="AlphaFoldDB" id="H6BUD1"/>